<feature type="region of interest" description="Disordered" evidence="1">
    <location>
        <begin position="58"/>
        <end position="88"/>
    </location>
</feature>
<dbReference type="EMBL" id="KE667774">
    <property type="protein sequence ID" value="ERE84900.1"/>
    <property type="molecule type" value="Genomic_DNA"/>
</dbReference>
<evidence type="ECO:0000313" key="2">
    <source>
        <dbReference type="EMBL" id="ERE84900.1"/>
    </source>
</evidence>
<feature type="region of interest" description="Disordered" evidence="1">
    <location>
        <begin position="18"/>
        <end position="44"/>
    </location>
</feature>
<feature type="compositionally biased region" description="Polar residues" evidence="1">
    <location>
        <begin position="70"/>
        <end position="88"/>
    </location>
</feature>
<feature type="compositionally biased region" description="Basic and acidic residues" evidence="1">
    <location>
        <begin position="18"/>
        <end position="43"/>
    </location>
</feature>
<gene>
    <name evidence="2" type="ORF">H671_2g5618</name>
</gene>
<sequence>MAEDYCSLTRVNARALGKGEENMRDQEVRVGGRADESKERDTSVEEDIMGLTRNLALGKLPGMHKDDPTKNVSNNGEATLNTGILNHV</sequence>
<accession>A0A098KXD1</accession>
<organism evidence="2 3">
    <name type="scientific">Cricetulus griseus</name>
    <name type="common">Chinese hamster</name>
    <name type="synonym">Cricetulus barabensis griseus</name>
    <dbReference type="NCBI Taxonomy" id="10029"/>
    <lineage>
        <taxon>Eukaryota</taxon>
        <taxon>Metazoa</taxon>
        <taxon>Chordata</taxon>
        <taxon>Craniata</taxon>
        <taxon>Vertebrata</taxon>
        <taxon>Euteleostomi</taxon>
        <taxon>Mammalia</taxon>
        <taxon>Eutheria</taxon>
        <taxon>Euarchontoglires</taxon>
        <taxon>Glires</taxon>
        <taxon>Rodentia</taxon>
        <taxon>Myomorpha</taxon>
        <taxon>Muroidea</taxon>
        <taxon>Cricetidae</taxon>
        <taxon>Cricetinae</taxon>
        <taxon>Cricetulus</taxon>
    </lineage>
</organism>
<evidence type="ECO:0000313" key="3">
    <source>
        <dbReference type="Proteomes" id="UP000030759"/>
    </source>
</evidence>
<dbReference type="AlphaFoldDB" id="A0A098KXD1"/>
<reference evidence="3" key="1">
    <citation type="journal article" date="2013" name="Nat. Biotechnol.">
        <title>Chinese hamster genome sequenced from sorted chromosomes.</title>
        <authorList>
            <person name="Brinkrolf K."/>
            <person name="Rupp O."/>
            <person name="Laux H."/>
            <person name="Kollin F."/>
            <person name="Ernst W."/>
            <person name="Linke B."/>
            <person name="Kofler R."/>
            <person name="Romand S."/>
            <person name="Hesse F."/>
            <person name="Budach W.E."/>
            <person name="Galosy S."/>
            <person name="Muller D."/>
            <person name="Noll T."/>
            <person name="Wienberg J."/>
            <person name="Jostock T."/>
            <person name="Leonard M."/>
            <person name="Grillari J."/>
            <person name="Tauch A."/>
            <person name="Goesmann A."/>
            <person name="Helk B."/>
            <person name="Mott J.E."/>
            <person name="Puhler A."/>
            <person name="Borth N."/>
        </authorList>
    </citation>
    <scope>NUCLEOTIDE SEQUENCE [LARGE SCALE GENOMIC DNA]</scope>
    <source>
        <strain evidence="3">17A/GY</strain>
    </source>
</reference>
<dbReference type="Proteomes" id="UP000030759">
    <property type="component" value="Unassembled WGS sequence"/>
</dbReference>
<name>A0A098KXD1_CRIGR</name>
<protein>
    <submittedName>
        <fullName evidence="2">Uncharacterized protein</fullName>
    </submittedName>
</protein>
<proteinExistence type="predicted"/>
<evidence type="ECO:0000256" key="1">
    <source>
        <dbReference type="SAM" id="MobiDB-lite"/>
    </source>
</evidence>